<dbReference type="EMBL" id="CP099489">
    <property type="protein sequence ID" value="USQ79286.1"/>
    <property type="molecule type" value="Genomic_DNA"/>
</dbReference>
<name>A0ABY4YRA1_9MICO</name>
<dbReference type="Pfam" id="PF02826">
    <property type="entry name" value="2-Hacid_dh_C"/>
    <property type="match status" value="1"/>
</dbReference>
<protein>
    <submittedName>
        <fullName evidence="4">2-hydroxyacid dehydrogenase</fullName>
    </submittedName>
</protein>
<proteinExistence type="predicted"/>
<keyword evidence="2" id="KW-0520">NAD</keyword>
<dbReference type="PROSITE" id="PS00671">
    <property type="entry name" value="D_2_HYDROXYACID_DH_3"/>
    <property type="match status" value="1"/>
</dbReference>
<dbReference type="InterPro" id="IPR036291">
    <property type="entry name" value="NAD(P)-bd_dom_sf"/>
</dbReference>
<feature type="domain" description="D-isomer specific 2-hydroxyacid dehydrogenase NAD-binding" evidence="3">
    <location>
        <begin position="97"/>
        <end position="271"/>
    </location>
</feature>
<evidence type="ECO:0000259" key="3">
    <source>
        <dbReference type="Pfam" id="PF02826"/>
    </source>
</evidence>
<reference evidence="4" key="1">
    <citation type="submission" date="2022-06" db="EMBL/GenBank/DDBJ databases">
        <title>Ornithinimicrobium HY1793.</title>
        <authorList>
            <person name="Huang Y."/>
        </authorList>
    </citation>
    <scope>NUCLEOTIDE SEQUENCE</scope>
    <source>
        <strain evidence="4">HY1793</strain>
    </source>
</reference>
<evidence type="ECO:0000313" key="4">
    <source>
        <dbReference type="EMBL" id="USQ79286.1"/>
    </source>
</evidence>
<keyword evidence="5" id="KW-1185">Reference proteome</keyword>
<evidence type="ECO:0000313" key="5">
    <source>
        <dbReference type="Proteomes" id="UP001056455"/>
    </source>
</evidence>
<dbReference type="Proteomes" id="UP001056455">
    <property type="component" value="Chromosome"/>
</dbReference>
<dbReference type="RefSeq" id="WP_252592250.1">
    <property type="nucleotide sequence ID" value="NZ_CP099489.1"/>
</dbReference>
<organism evidence="4 5">
    <name type="scientific">Ornithinimicrobium faecis</name>
    <dbReference type="NCBI Taxonomy" id="2934158"/>
    <lineage>
        <taxon>Bacteria</taxon>
        <taxon>Bacillati</taxon>
        <taxon>Actinomycetota</taxon>
        <taxon>Actinomycetes</taxon>
        <taxon>Micrococcales</taxon>
        <taxon>Ornithinimicrobiaceae</taxon>
        <taxon>Ornithinimicrobium</taxon>
    </lineage>
</organism>
<dbReference type="PANTHER" id="PTHR43333">
    <property type="entry name" value="2-HACID_DH_C DOMAIN-CONTAINING PROTEIN"/>
    <property type="match status" value="1"/>
</dbReference>
<dbReference type="InterPro" id="IPR006140">
    <property type="entry name" value="D-isomer_DH_NAD-bd"/>
</dbReference>
<dbReference type="PANTHER" id="PTHR43333:SF1">
    <property type="entry name" value="D-ISOMER SPECIFIC 2-HYDROXYACID DEHYDROGENASE NAD-BINDING DOMAIN-CONTAINING PROTEIN"/>
    <property type="match status" value="1"/>
</dbReference>
<dbReference type="Gene3D" id="3.40.50.720">
    <property type="entry name" value="NAD(P)-binding Rossmann-like Domain"/>
    <property type="match status" value="2"/>
</dbReference>
<dbReference type="CDD" id="cd12166">
    <property type="entry name" value="2-Hacid_dh_7"/>
    <property type="match status" value="1"/>
</dbReference>
<accession>A0ABY4YRA1</accession>
<gene>
    <name evidence="4" type="ORF">NF556_16990</name>
</gene>
<sequence>MPVISVPPVIASLVEPVEGVEIVTWDVASEPPRDDIEVVVVPPFNSPFITRLGELPKLRAVILSTAGYEHAVRFLPPGVSMANAVGVHDTATAEMALTLLLAAQRDLPTFVRAQDEGRWVELQERRALADQRVLVVGYGGIGRALAARLLACETSVTAVASRARDGDEFVDSVHSVSDLPALLAEHDMVVLAVPLSEATRGMIGAAELALLPDNALVVNVGRGPLVDTEALIAECASGRLRAALDVTDPEPLPEDHPLWRTPGVLISPHVAGGTSVFPSRQARYVQTQIEHYLSTGELKHVVATGEEQA</sequence>
<dbReference type="SUPFAM" id="SSF52283">
    <property type="entry name" value="Formate/glycerate dehydrogenase catalytic domain-like"/>
    <property type="match status" value="1"/>
</dbReference>
<evidence type="ECO:0000256" key="1">
    <source>
        <dbReference type="ARBA" id="ARBA00023002"/>
    </source>
</evidence>
<dbReference type="InterPro" id="IPR029753">
    <property type="entry name" value="D-isomer_DH_CS"/>
</dbReference>
<keyword evidence="1" id="KW-0560">Oxidoreductase</keyword>
<evidence type="ECO:0000256" key="2">
    <source>
        <dbReference type="ARBA" id="ARBA00023027"/>
    </source>
</evidence>
<dbReference type="SUPFAM" id="SSF51735">
    <property type="entry name" value="NAD(P)-binding Rossmann-fold domains"/>
    <property type="match status" value="1"/>
</dbReference>